<protein>
    <submittedName>
        <fullName evidence="2">Organic hydroperoxide resistance protein</fullName>
    </submittedName>
</protein>
<dbReference type="InterPro" id="IPR019953">
    <property type="entry name" value="OHR"/>
</dbReference>
<evidence type="ECO:0000313" key="3">
    <source>
        <dbReference type="Proteomes" id="UP000180088"/>
    </source>
</evidence>
<sequence length="142" mass="14723">MNTLQKVLYTAEATAFGGRDGRAESSDKALQLQLSTPRELGGVGGDGTNPEQLFAAGYSACFIGALKVAAMQAKLRLPAEVAVSGKVAIGPIAHGFGIAVRLEVSLPGMERAAAEELVQAAHRICPYSNATRGNIAVELSLK</sequence>
<dbReference type="PANTHER" id="PTHR33797">
    <property type="entry name" value="ORGANIC HYDROPEROXIDE RESISTANCE PROTEIN-LIKE"/>
    <property type="match status" value="1"/>
</dbReference>
<dbReference type="STRING" id="1903179.BI347_00735"/>
<dbReference type="PANTHER" id="PTHR33797:SF2">
    <property type="entry name" value="ORGANIC HYDROPEROXIDE RESISTANCE PROTEIN-LIKE"/>
    <property type="match status" value="1"/>
</dbReference>
<dbReference type="Gene3D" id="2.20.25.10">
    <property type="match status" value="1"/>
</dbReference>
<dbReference type="InterPro" id="IPR036102">
    <property type="entry name" value="OsmC/Ohrsf"/>
</dbReference>
<dbReference type="GO" id="GO:0006979">
    <property type="term" value="P:response to oxidative stress"/>
    <property type="evidence" value="ECO:0007669"/>
    <property type="project" value="InterPro"/>
</dbReference>
<gene>
    <name evidence="2" type="ORF">BI347_00735</name>
</gene>
<reference evidence="2 3" key="1">
    <citation type="submission" date="2016-09" db="EMBL/GenBank/DDBJ databases">
        <title>Chromobacterium muskegensis sp. nov., an insecticidal bacterium isolated from Sphagnum bogs.</title>
        <authorList>
            <person name="Sparks M.E."/>
            <person name="Blackburn M.B."/>
            <person name="Gundersen-Rindal D.E."/>
            <person name="Mitchell A."/>
            <person name="Farrar R."/>
            <person name="Kuhar D."/>
        </authorList>
    </citation>
    <scope>NUCLEOTIDE SEQUENCE [LARGE SCALE GENOMIC DNA]</scope>
    <source>
        <strain evidence="2 3">37-2</strain>
    </source>
</reference>
<evidence type="ECO:0000313" key="2">
    <source>
        <dbReference type="EMBL" id="OHX12186.1"/>
    </source>
</evidence>
<dbReference type="Pfam" id="PF02566">
    <property type="entry name" value="OsmC"/>
    <property type="match status" value="1"/>
</dbReference>
<dbReference type="RefSeq" id="WP_071115096.1">
    <property type="nucleotide sequence ID" value="NZ_MKCS01000001.1"/>
</dbReference>
<dbReference type="InterPro" id="IPR003718">
    <property type="entry name" value="OsmC/Ohr_fam"/>
</dbReference>
<dbReference type="SUPFAM" id="SSF82784">
    <property type="entry name" value="OsmC-like"/>
    <property type="match status" value="1"/>
</dbReference>
<dbReference type="NCBIfam" id="TIGR03561">
    <property type="entry name" value="organ_hyd_perox"/>
    <property type="match status" value="1"/>
</dbReference>
<comment type="similarity">
    <text evidence="1">Belongs to the OsmC/Ohr family.</text>
</comment>
<dbReference type="AlphaFoldDB" id="A0A1S1WZ26"/>
<proteinExistence type="inferred from homology"/>
<dbReference type="OrthoDB" id="9797508at2"/>
<evidence type="ECO:0000256" key="1">
    <source>
        <dbReference type="ARBA" id="ARBA00007378"/>
    </source>
</evidence>
<dbReference type="EMBL" id="MKCS01000001">
    <property type="protein sequence ID" value="OHX12186.1"/>
    <property type="molecule type" value="Genomic_DNA"/>
</dbReference>
<dbReference type="Gene3D" id="3.30.300.20">
    <property type="match status" value="1"/>
</dbReference>
<comment type="caution">
    <text evidence="2">The sequence shown here is derived from an EMBL/GenBank/DDBJ whole genome shotgun (WGS) entry which is preliminary data.</text>
</comment>
<organism evidence="2 3">
    <name type="scientific">Chromobacterium sphagni</name>
    <dbReference type="NCBI Taxonomy" id="1903179"/>
    <lineage>
        <taxon>Bacteria</taxon>
        <taxon>Pseudomonadati</taxon>
        <taxon>Pseudomonadota</taxon>
        <taxon>Betaproteobacteria</taxon>
        <taxon>Neisseriales</taxon>
        <taxon>Chromobacteriaceae</taxon>
        <taxon>Chromobacterium</taxon>
    </lineage>
</organism>
<dbReference type="InterPro" id="IPR015946">
    <property type="entry name" value="KH_dom-like_a/b"/>
</dbReference>
<name>A0A1S1WZ26_9NEIS</name>
<dbReference type="Proteomes" id="UP000180088">
    <property type="component" value="Unassembled WGS sequence"/>
</dbReference>
<accession>A0A1S1WZ26</accession>